<dbReference type="RefSeq" id="WP_207856310.1">
    <property type="nucleotide sequence ID" value="NZ_JAFREP010000001.1"/>
</dbReference>
<evidence type="ECO:0000313" key="2">
    <source>
        <dbReference type="Proteomes" id="UP000664417"/>
    </source>
</evidence>
<proteinExistence type="predicted"/>
<reference evidence="1" key="1">
    <citation type="submission" date="2021-03" db="EMBL/GenBank/DDBJ databases">
        <authorList>
            <person name="Wang G."/>
        </authorList>
    </citation>
    <scope>NUCLEOTIDE SEQUENCE</scope>
    <source>
        <strain evidence="1">KCTC 12899</strain>
    </source>
</reference>
<keyword evidence="2" id="KW-1185">Reference proteome</keyword>
<organism evidence="1 2">
    <name type="scientific">Acanthopleuribacter pedis</name>
    <dbReference type="NCBI Taxonomy" id="442870"/>
    <lineage>
        <taxon>Bacteria</taxon>
        <taxon>Pseudomonadati</taxon>
        <taxon>Acidobacteriota</taxon>
        <taxon>Holophagae</taxon>
        <taxon>Acanthopleuribacterales</taxon>
        <taxon>Acanthopleuribacteraceae</taxon>
        <taxon>Acanthopleuribacter</taxon>
    </lineage>
</organism>
<comment type="caution">
    <text evidence="1">The sequence shown here is derived from an EMBL/GenBank/DDBJ whole genome shotgun (WGS) entry which is preliminary data.</text>
</comment>
<accession>A0A8J7QCK8</accession>
<dbReference type="EMBL" id="JAFREP010000001">
    <property type="protein sequence ID" value="MBO1317075.1"/>
    <property type="molecule type" value="Genomic_DNA"/>
</dbReference>
<dbReference type="Proteomes" id="UP000664417">
    <property type="component" value="Unassembled WGS sequence"/>
</dbReference>
<name>A0A8J7QCK8_9BACT</name>
<gene>
    <name evidence="1" type="ORF">J3U88_01290</name>
</gene>
<dbReference type="AlphaFoldDB" id="A0A8J7QCK8"/>
<evidence type="ECO:0000313" key="1">
    <source>
        <dbReference type="EMBL" id="MBO1317075.1"/>
    </source>
</evidence>
<protein>
    <submittedName>
        <fullName evidence="1">Uncharacterized protein</fullName>
    </submittedName>
</protein>
<sequence length="298" mass="33954">MTREDERVRQFFRAPGEGAAAASESAPAITLCLQQDRRLLDLWGGRQQPLVFGRNFGDARDGAVFRSYFKKDARYRYRTRKENGRRVGETNFSRRHFTIDLEDETATFTFISHVEHGQRLILNYFHHPGRSTAAKPIAREQKVAGLSGVDFVVPELCVDLEQNRLPDLKLSFQLERHTQTLGEHPLLAEQFARAGRRAHRTTSVILRRLATRENENRAKLTSYVFTQWHDFFASDGLPFTVIAQKDGLYLLPADRNLAVRLVKGDEHYTVPIGEPAPLAVGWHVHLGELVLEAQRSPG</sequence>